<evidence type="ECO:0000256" key="1">
    <source>
        <dbReference type="SAM" id="MobiDB-lite"/>
    </source>
</evidence>
<feature type="compositionally biased region" description="Polar residues" evidence="1">
    <location>
        <begin position="80"/>
        <end position="94"/>
    </location>
</feature>
<dbReference type="RefSeq" id="XP_018040668.1">
    <property type="nucleotide sequence ID" value="XM_018181792.1"/>
</dbReference>
<dbReference type="AlphaFoldDB" id="A0A177CRZ8"/>
<dbReference type="EMBL" id="KV441549">
    <property type="protein sequence ID" value="OAG10303.1"/>
    <property type="molecule type" value="Genomic_DNA"/>
</dbReference>
<sequence length="102" mass="10962">MLRSRALVLAIIGGKTCGRETGICRASQPHSKGTPYRSTLGVELKAIRSMTVLSNCAGSSKVERRRKLAEAGRGGDPQDSDNFPDNHQPSSASCYCNKHGRC</sequence>
<dbReference type="Proteomes" id="UP000077069">
    <property type="component" value="Unassembled WGS sequence"/>
</dbReference>
<name>A0A177CRZ8_9PLEO</name>
<feature type="region of interest" description="Disordered" evidence="1">
    <location>
        <begin position="64"/>
        <end position="102"/>
    </location>
</feature>
<evidence type="ECO:0000313" key="2">
    <source>
        <dbReference type="EMBL" id="OAG10303.1"/>
    </source>
</evidence>
<reference evidence="2 3" key="1">
    <citation type="submission" date="2016-05" db="EMBL/GenBank/DDBJ databases">
        <title>Comparative analysis of secretome profiles of manganese(II)-oxidizing ascomycete fungi.</title>
        <authorList>
            <consortium name="DOE Joint Genome Institute"/>
            <person name="Zeiner C.A."/>
            <person name="Purvine S.O."/>
            <person name="Zink E.M."/>
            <person name="Wu S."/>
            <person name="Pasa-Tolic L."/>
            <person name="Chaput D.L."/>
            <person name="Haridas S."/>
            <person name="Grigoriev I.V."/>
            <person name="Santelli C.M."/>
            <person name="Hansel C.M."/>
        </authorList>
    </citation>
    <scope>NUCLEOTIDE SEQUENCE [LARGE SCALE GENOMIC DNA]</scope>
    <source>
        <strain evidence="2 3">AP3s5-JAC2a</strain>
    </source>
</reference>
<dbReference type="InParanoid" id="A0A177CRZ8"/>
<gene>
    <name evidence="2" type="ORF">CC84DRAFT_1202790</name>
</gene>
<organism evidence="2 3">
    <name type="scientific">Paraphaeosphaeria sporulosa</name>
    <dbReference type="NCBI Taxonomy" id="1460663"/>
    <lineage>
        <taxon>Eukaryota</taxon>
        <taxon>Fungi</taxon>
        <taxon>Dikarya</taxon>
        <taxon>Ascomycota</taxon>
        <taxon>Pezizomycotina</taxon>
        <taxon>Dothideomycetes</taxon>
        <taxon>Pleosporomycetidae</taxon>
        <taxon>Pleosporales</taxon>
        <taxon>Massarineae</taxon>
        <taxon>Didymosphaeriaceae</taxon>
        <taxon>Paraphaeosphaeria</taxon>
    </lineage>
</organism>
<accession>A0A177CRZ8</accession>
<dbReference type="GeneID" id="28765278"/>
<evidence type="ECO:0000313" key="3">
    <source>
        <dbReference type="Proteomes" id="UP000077069"/>
    </source>
</evidence>
<proteinExistence type="predicted"/>
<protein>
    <submittedName>
        <fullName evidence="2">Uncharacterized protein</fullName>
    </submittedName>
</protein>
<keyword evidence="3" id="KW-1185">Reference proteome</keyword>